<feature type="compositionally biased region" description="Polar residues" evidence="1">
    <location>
        <begin position="63"/>
        <end position="95"/>
    </location>
</feature>
<dbReference type="Proteomes" id="UP000195557">
    <property type="component" value="Unassembled WGS sequence"/>
</dbReference>
<feature type="compositionally biased region" description="Low complexity" evidence="1">
    <location>
        <begin position="22"/>
        <end position="33"/>
    </location>
</feature>
<feature type="region of interest" description="Disordered" evidence="1">
    <location>
        <begin position="63"/>
        <end position="152"/>
    </location>
</feature>
<accession>A0A1Y5I767</accession>
<sequence>MVNAATVFTKERNRELTATKLSTCSEPSPTSTPSRDDDEDDVTFTGNSTLSRKIERALRVVLPSTSAARSSQNAYDANDPSSSSASHVGTSQYSHVVSLVQHHGPYRVPRPRAPFRHAARSPPVPSRPSRVTHAAPETPCRASPSYSNPRPRRVVVSRGNASKYAHGLDPSSLAVVVAA</sequence>
<evidence type="ECO:0000313" key="2">
    <source>
        <dbReference type="EMBL" id="OUS45326.1"/>
    </source>
</evidence>
<proteinExistence type="predicted"/>
<feature type="region of interest" description="Disordered" evidence="1">
    <location>
        <begin position="1"/>
        <end position="50"/>
    </location>
</feature>
<feature type="non-terminal residue" evidence="2">
    <location>
        <position position="179"/>
    </location>
</feature>
<reference evidence="2" key="1">
    <citation type="submission" date="2017-04" db="EMBL/GenBank/DDBJ databases">
        <title>Population genomics of picophytoplankton unveils novel chromosome hypervariability.</title>
        <authorList>
            <consortium name="DOE Joint Genome Institute"/>
            <person name="Blanc-Mathieu R."/>
            <person name="Krasovec M."/>
            <person name="Hebrard M."/>
            <person name="Yau S."/>
            <person name="Desgranges E."/>
            <person name="Martin J."/>
            <person name="Schackwitz W."/>
            <person name="Kuo A."/>
            <person name="Salin G."/>
            <person name="Donnadieu C."/>
            <person name="Desdevises Y."/>
            <person name="Sanchez-Ferandin S."/>
            <person name="Moreau H."/>
            <person name="Rivals E."/>
            <person name="Grigoriev I.V."/>
            <person name="Grimsley N."/>
            <person name="Eyre-Walker A."/>
            <person name="Piganeau G."/>
        </authorList>
    </citation>
    <scope>NUCLEOTIDE SEQUENCE [LARGE SCALE GENOMIC DNA]</scope>
    <source>
        <strain evidence="2">RCC 1115</strain>
    </source>
</reference>
<name>A0A1Y5I767_OSTTA</name>
<dbReference type="EMBL" id="KZ155790">
    <property type="protein sequence ID" value="OUS45326.1"/>
    <property type="molecule type" value="Genomic_DNA"/>
</dbReference>
<organism evidence="2">
    <name type="scientific">Ostreococcus tauri</name>
    <name type="common">Marine green alga</name>
    <dbReference type="NCBI Taxonomy" id="70448"/>
    <lineage>
        <taxon>Eukaryota</taxon>
        <taxon>Viridiplantae</taxon>
        <taxon>Chlorophyta</taxon>
        <taxon>Mamiellophyceae</taxon>
        <taxon>Mamiellales</taxon>
        <taxon>Bathycoccaceae</taxon>
        <taxon>Ostreococcus</taxon>
    </lineage>
</organism>
<dbReference type="AlphaFoldDB" id="A0A1Y5I767"/>
<gene>
    <name evidence="2" type="ORF">BE221DRAFT_192995</name>
</gene>
<protein>
    <submittedName>
        <fullName evidence="2">Uncharacterized protein</fullName>
    </submittedName>
</protein>
<evidence type="ECO:0000256" key="1">
    <source>
        <dbReference type="SAM" id="MobiDB-lite"/>
    </source>
</evidence>
<feature type="compositionally biased region" description="Basic residues" evidence="1">
    <location>
        <begin position="109"/>
        <end position="119"/>
    </location>
</feature>